<evidence type="ECO:0000256" key="1">
    <source>
        <dbReference type="ARBA" id="ARBA00004571"/>
    </source>
</evidence>
<keyword evidence="5" id="KW-0732">Signal</keyword>
<dbReference type="Pfam" id="PF13715">
    <property type="entry name" value="CarbopepD_reg_2"/>
    <property type="match status" value="1"/>
</dbReference>
<evidence type="ECO:0000256" key="7">
    <source>
        <dbReference type="ARBA" id="ARBA00023136"/>
    </source>
</evidence>
<name>A0A0P0CGD1_9FLAO</name>
<evidence type="ECO:0000256" key="11">
    <source>
        <dbReference type="RuleBase" id="RU003357"/>
    </source>
</evidence>
<dbReference type="STRING" id="1736674.APS56_08935"/>
<dbReference type="GO" id="GO:0009279">
    <property type="term" value="C:cell outer membrane"/>
    <property type="evidence" value="ECO:0007669"/>
    <property type="project" value="UniProtKB-SubCell"/>
</dbReference>
<evidence type="ECO:0000256" key="5">
    <source>
        <dbReference type="ARBA" id="ARBA00022729"/>
    </source>
</evidence>
<dbReference type="Gene3D" id="2.170.130.10">
    <property type="entry name" value="TonB-dependent receptor, plug domain"/>
    <property type="match status" value="1"/>
</dbReference>
<keyword evidence="9 10" id="KW-0998">Cell outer membrane</keyword>
<keyword evidence="15" id="KW-1185">Reference proteome</keyword>
<dbReference type="Gene3D" id="2.60.40.1120">
    <property type="entry name" value="Carboxypeptidase-like, regulatory domain"/>
    <property type="match status" value="1"/>
</dbReference>
<dbReference type="AlphaFoldDB" id="A0A0P0CGD1"/>
<dbReference type="InterPro" id="IPR023996">
    <property type="entry name" value="TonB-dep_OMP_SusC/RagA"/>
</dbReference>
<dbReference type="PROSITE" id="PS52016">
    <property type="entry name" value="TONB_DEPENDENT_REC_3"/>
    <property type="match status" value="1"/>
</dbReference>
<dbReference type="EMBL" id="CP012898">
    <property type="protein sequence ID" value="ALJ05241.1"/>
    <property type="molecule type" value="Genomic_DNA"/>
</dbReference>
<evidence type="ECO:0000259" key="12">
    <source>
        <dbReference type="Pfam" id="PF00593"/>
    </source>
</evidence>
<dbReference type="InterPro" id="IPR036942">
    <property type="entry name" value="Beta-barrel_TonB_sf"/>
</dbReference>
<feature type="domain" description="TonB-dependent receptor plug" evidence="13">
    <location>
        <begin position="105"/>
        <end position="211"/>
    </location>
</feature>
<dbReference type="InterPro" id="IPR012910">
    <property type="entry name" value="Plug_dom"/>
</dbReference>
<evidence type="ECO:0000313" key="14">
    <source>
        <dbReference type="EMBL" id="ALJ05241.1"/>
    </source>
</evidence>
<sequence>MFLLCGFIYAQKTITGKVVDVNNIPLIGVNVIVKNANTGTTTDFDGNYSLSIKNNSAIIEVSYMGYKTIEVPVGSQTVINIILKEDAETLDEVIITAQGIKKSKKALGYAITTLESKDIEQRPEADLARSLQGKVAGLKISAVSGQTGTSSPITIRGSNSLTQTNTPLIIVNDVPFYGLLRDLDPNNIVSMSVLKGLNASVLYGSQGRNGVILIQTKSGDSDLGETKIKASYSTTSYLNTVSQLPEYQNLYGNGQANVYIPSFLSVWGAPFSSMEEVEHPYSTAGLGDVFPELDGLMIPYEAQENHVKNLFNQGIGTIHSFNVSTSNNKSAFNLSTGYTDEKGILEHNDLKRFNIGLGGKIQVNDKLNLSATLNYSTRKVNTVQGAAIFNVVFYLPPNIDLTELPYQNPLTGESVYYRGDVNPLWLLHNAGNNTDVVRTYGTFSADYKFNDNLNLTYRIGYDSDQRDTNSYSNKGGYDGSYQFGYLDLGYAKDVNVDQAAILNYNNDFTSDLNFDAQVGLTSKIKKYKSFSSESLGQIVYGFVRPSNYSTTSPTVYSSNTTNFAGLFGQFQFSYKNYLYATLSGRNDWGSTVEKENQALLYPGASLSFIPTSAFNFGGNAVNYLKLRGAYASSSGYPDPYGTRNKMILDAQRFAAYDGSFPITNRFSAFYANPDLKPELHKEIEIGLEAKFLNNRISLEASMYKRVSEDQVVQSLLPLTTGYDYKYINLGRIDNEGIEVDLGIDVVKTNNFSWKLRNIFTAQESLVVKTTDADSDINLSHDRYAVVGQPLGVIKGDYAMRDDEGNLLVSGNGSSTRVGEVIVSSDIGLSSKVIGDPNPDWQLTTISDFSYKNFSFSAQIEYSHGGEIHSSAVEDMLERGVTKDSENRNGSFIIPGYLADDATGELLLDPQGNKIENNIQMAGIWASYSNYYNANDLSMWDTSVFRLREIAVSYTLDSKQMRKLPFERVDFTLSGRNLWYVAPNFPKYINYDPETDEGMGVSQVPSSKRFSLGLAITF</sequence>
<protein>
    <recommendedName>
        <fullName evidence="16">SusC/RagA family TonB-linked outer membrane protein</fullName>
    </recommendedName>
</protein>
<keyword evidence="6 11" id="KW-0798">TonB box</keyword>
<dbReference type="SUPFAM" id="SSF49464">
    <property type="entry name" value="Carboxypeptidase regulatory domain-like"/>
    <property type="match status" value="1"/>
</dbReference>
<dbReference type="PANTHER" id="PTHR30069">
    <property type="entry name" value="TONB-DEPENDENT OUTER MEMBRANE RECEPTOR"/>
    <property type="match status" value="1"/>
</dbReference>
<evidence type="ECO:0000256" key="8">
    <source>
        <dbReference type="ARBA" id="ARBA00023170"/>
    </source>
</evidence>
<evidence type="ECO:0000256" key="9">
    <source>
        <dbReference type="ARBA" id="ARBA00023237"/>
    </source>
</evidence>
<dbReference type="InterPro" id="IPR008969">
    <property type="entry name" value="CarboxyPept-like_regulatory"/>
</dbReference>
<evidence type="ECO:0000313" key="15">
    <source>
        <dbReference type="Proteomes" id="UP000057981"/>
    </source>
</evidence>
<evidence type="ECO:0008006" key="16">
    <source>
        <dbReference type="Google" id="ProtNLM"/>
    </source>
</evidence>
<dbReference type="GO" id="GO:0044718">
    <property type="term" value="P:siderophore transmembrane transport"/>
    <property type="evidence" value="ECO:0007669"/>
    <property type="project" value="TreeGrafter"/>
</dbReference>
<dbReference type="Pfam" id="PF00593">
    <property type="entry name" value="TonB_dep_Rec_b-barrel"/>
    <property type="match status" value="1"/>
</dbReference>
<dbReference type="GO" id="GO:0015344">
    <property type="term" value="F:siderophore uptake transmembrane transporter activity"/>
    <property type="evidence" value="ECO:0007669"/>
    <property type="project" value="TreeGrafter"/>
</dbReference>
<dbReference type="InterPro" id="IPR037066">
    <property type="entry name" value="Plug_dom_sf"/>
</dbReference>
<dbReference type="Pfam" id="PF07715">
    <property type="entry name" value="Plug"/>
    <property type="match status" value="1"/>
</dbReference>
<evidence type="ECO:0000259" key="13">
    <source>
        <dbReference type="Pfam" id="PF07715"/>
    </source>
</evidence>
<dbReference type="InterPro" id="IPR039426">
    <property type="entry name" value="TonB-dep_rcpt-like"/>
</dbReference>
<evidence type="ECO:0000256" key="3">
    <source>
        <dbReference type="ARBA" id="ARBA00022452"/>
    </source>
</evidence>
<keyword evidence="4 10" id="KW-0812">Transmembrane</keyword>
<dbReference type="NCBIfam" id="TIGR04056">
    <property type="entry name" value="OMP_RagA_SusC"/>
    <property type="match status" value="1"/>
</dbReference>
<dbReference type="Gene3D" id="2.40.170.20">
    <property type="entry name" value="TonB-dependent receptor, beta-barrel domain"/>
    <property type="match status" value="1"/>
</dbReference>
<dbReference type="SUPFAM" id="SSF56935">
    <property type="entry name" value="Porins"/>
    <property type="match status" value="1"/>
</dbReference>
<evidence type="ECO:0000256" key="4">
    <source>
        <dbReference type="ARBA" id="ARBA00022692"/>
    </source>
</evidence>
<organism evidence="14 15">
    <name type="scientific">Pseudalgibacter alginicilyticus</name>
    <dbReference type="NCBI Taxonomy" id="1736674"/>
    <lineage>
        <taxon>Bacteria</taxon>
        <taxon>Pseudomonadati</taxon>
        <taxon>Bacteroidota</taxon>
        <taxon>Flavobacteriia</taxon>
        <taxon>Flavobacteriales</taxon>
        <taxon>Flavobacteriaceae</taxon>
        <taxon>Pseudalgibacter</taxon>
    </lineage>
</organism>
<keyword evidence="2 10" id="KW-0813">Transport</keyword>
<keyword evidence="3 10" id="KW-1134">Transmembrane beta strand</keyword>
<gene>
    <name evidence="14" type="ORF">APS56_08935</name>
</gene>
<reference evidence="14 15" key="1">
    <citation type="submission" date="2015-10" db="EMBL/GenBank/DDBJ databases">
        <authorList>
            <person name="Gilbert D.G."/>
        </authorList>
    </citation>
    <scope>NUCLEOTIDE SEQUENCE [LARGE SCALE GENOMIC DNA]</scope>
    <source>
        <strain evidence="15">HZ-22</strain>
    </source>
</reference>
<proteinExistence type="inferred from homology"/>
<keyword evidence="7 10" id="KW-0472">Membrane</keyword>
<evidence type="ECO:0000256" key="10">
    <source>
        <dbReference type="PROSITE-ProRule" id="PRU01360"/>
    </source>
</evidence>
<dbReference type="KEGG" id="ahz:APS56_08935"/>
<accession>A0A0P0CGD1</accession>
<keyword evidence="8" id="KW-0675">Receptor</keyword>
<dbReference type="Proteomes" id="UP000057981">
    <property type="component" value="Chromosome"/>
</dbReference>
<evidence type="ECO:0000256" key="2">
    <source>
        <dbReference type="ARBA" id="ARBA00022448"/>
    </source>
</evidence>
<dbReference type="InterPro" id="IPR000531">
    <property type="entry name" value="Beta-barrel_TonB"/>
</dbReference>
<evidence type="ECO:0000256" key="6">
    <source>
        <dbReference type="ARBA" id="ARBA00023077"/>
    </source>
</evidence>
<feature type="domain" description="TonB-dependent receptor-like beta-barrel" evidence="12">
    <location>
        <begin position="415"/>
        <end position="789"/>
    </location>
</feature>
<comment type="subcellular location">
    <subcellularLocation>
        <location evidence="1 10">Cell outer membrane</location>
        <topology evidence="1 10">Multi-pass membrane protein</topology>
    </subcellularLocation>
</comment>
<comment type="similarity">
    <text evidence="10 11">Belongs to the TonB-dependent receptor family.</text>
</comment>
<dbReference type="PANTHER" id="PTHR30069:SF29">
    <property type="entry name" value="HEMOGLOBIN AND HEMOGLOBIN-HAPTOGLOBIN-BINDING PROTEIN 1-RELATED"/>
    <property type="match status" value="1"/>
</dbReference>